<dbReference type="EMBL" id="CANL01000040">
    <property type="protein sequence ID" value="CCM64751.1"/>
    <property type="molecule type" value="Genomic_DNA"/>
</dbReference>
<organism evidence="4 5">
    <name type="scientific">Candidatus Neomicrothrix parvicella RN1</name>
    <dbReference type="NCBI Taxonomy" id="1229780"/>
    <lineage>
        <taxon>Bacteria</taxon>
        <taxon>Bacillati</taxon>
        <taxon>Actinomycetota</taxon>
        <taxon>Acidimicrobiia</taxon>
        <taxon>Acidimicrobiales</taxon>
        <taxon>Microthrixaceae</taxon>
        <taxon>Candidatus Neomicrothrix</taxon>
    </lineage>
</organism>
<dbReference type="STRING" id="1229780.BN381_450062"/>
<dbReference type="InterPro" id="IPR023214">
    <property type="entry name" value="HAD_sf"/>
</dbReference>
<comment type="caution">
    <text evidence="4">The sequence shown here is derived from an EMBL/GenBank/DDBJ whole genome shotgun (WGS) entry which is preliminary data.</text>
</comment>
<keyword evidence="5" id="KW-1185">Reference proteome</keyword>
<evidence type="ECO:0000256" key="3">
    <source>
        <dbReference type="ARBA" id="ARBA00022842"/>
    </source>
</evidence>
<reference evidence="4 5" key="1">
    <citation type="journal article" date="2013" name="ISME J.">
        <title>Metabolic model for the filamentous 'Candidatus Microthrix parvicella' based on genomic and metagenomic analyses.</title>
        <authorList>
            <person name="Jon McIlroy S."/>
            <person name="Kristiansen R."/>
            <person name="Albertsen M."/>
            <person name="Michael Karst S."/>
            <person name="Rossetti S."/>
            <person name="Lund Nielsen J."/>
            <person name="Tandoi V."/>
            <person name="James Seviour R."/>
            <person name="Nielsen P.H."/>
        </authorList>
    </citation>
    <scope>NUCLEOTIDE SEQUENCE [LARGE SCALE GENOMIC DNA]</scope>
    <source>
        <strain evidence="4 5">RN1</strain>
    </source>
</reference>
<keyword evidence="3" id="KW-0460">Magnesium</keyword>
<dbReference type="InterPro" id="IPR036412">
    <property type="entry name" value="HAD-like_sf"/>
</dbReference>
<dbReference type="Gene3D" id="3.40.50.1000">
    <property type="entry name" value="HAD superfamily/HAD-like"/>
    <property type="match status" value="1"/>
</dbReference>
<dbReference type="PANTHER" id="PTHR46470">
    <property type="entry name" value="N-ACYLNEURAMINATE-9-PHOSPHATASE"/>
    <property type="match status" value="1"/>
</dbReference>
<proteinExistence type="predicted"/>
<keyword evidence="2 4" id="KW-0378">Hydrolase</keyword>
<dbReference type="GO" id="GO:0044281">
    <property type="term" value="P:small molecule metabolic process"/>
    <property type="evidence" value="ECO:0007669"/>
    <property type="project" value="UniProtKB-ARBA"/>
</dbReference>
<dbReference type="EC" id="3.6.1.1" evidence="4"/>
<dbReference type="Gene3D" id="1.10.150.400">
    <property type="match status" value="1"/>
</dbReference>
<dbReference type="AlphaFoldDB" id="R4Z5U5"/>
<dbReference type="GO" id="GO:0004427">
    <property type="term" value="F:inorganic diphosphate phosphatase activity"/>
    <property type="evidence" value="ECO:0007669"/>
    <property type="project" value="UniProtKB-EC"/>
</dbReference>
<dbReference type="InterPro" id="IPR006439">
    <property type="entry name" value="HAD-SF_hydro_IA"/>
</dbReference>
<evidence type="ECO:0000313" key="5">
    <source>
        <dbReference type="Proteomes" id="UP000018291"/>
    </source>
</evidence>
<dbReference type="Proteomes" id="UP000018291">
    <property type="component" value="Unassembled WGS sequence"/>
</dbReference>
<protein>
    <submittedName>
        <fullName evidence="4">Putative Inorganic diphosphatase</fullName>
        <ecNumber evidence="4">3.6.1.1</ecNumber>
    </submittedName>
</protein>
<dbReference type="NCBIfam" id="TIGR01549">
    <property type="entry name" value="HAD-SF-IA-v1"/>
    <property type="match status" value="1"/>
</dbReference>
<evidence type="ECO:0000313" key="4">
    <source>
        <dbReference type="EMBL" id="CCM64751.1"/>
    </source>
</evidence>
<sequence length="257" mass="28407">MPRPGVREWCAIAEARRVDRPLIRAVTYDFWNTLIGEHDSPEDQRVDRVMVALASVKADVAKEALLAATAAAESFYEVRWRENRPFSPEEWSAQVLGELSIDDPAAHDAVAAELHRGLPVTQRILAPGIADTLRTLKDAGIKVGIVCDVGITPSTALRGYLEHFEVLKYFDHWSFSDDVGIYKPDARIFDHALDGLGVAAGETAHVGDLRRTDVTGALGRGITAVRYRHWRDDQTELPEADMVLDHHPDLPAMLGIG</sequence>
<evidence type="ECO:0000256" key="1">
    <source>
        <dbReference type="ARBA" id="ARBA00001946"/>
    </source>
</evidence>
<accession>R4Z5U5</accession>
<dbReference type="Pfam" id="PF00702">
    <property type="entry name" value="Hydrolase"/>
    <property type="match status" value="1"/>
</dbReference>
<gene>
    <name evidence="4" type="ORF">BN381_450062</name>
</gene>
<dbReference type="eggNOG" id="COG1011">
    <property type="taxonomic scope" value="Bacteria"/>
</dbReference>
<dbReference type="HOGENOM" id="CLU_045011_8_3_11"/>
<dbReference type="PRINTS" id="PR00413">
    <property type="entry name" value="HADHALOGNASE"/>
</dbReference>
<evidence type="ECO:0000256" key="2">
    <source>
        <dbReference type="ARBA" id="ARBA00022801"/>
    </source>
</evidence>
<dbReference type="SUPFAM" id="SSF56784">
    <property type="entry name" value="HAD-like"/>
    <property type="match status" value="1"/>
</dbReference>
<dbReference type="InterPro" id="IPR051400">
    <property type="entry name" value="HAD-like_hydrolase"/>
</dbReference>
<name>R4Z5U5_9ACTN</name>
<comment type="cofactor">
    <cofactor evidence="1">
        <name>Mg(2+)</name>
        <dbReference type="ChEBI" id="CHEBI:18420"/>
    </cofactor>
</comment>